<evidence type="ECO:0000313" key="2">
    <source>
        <dbReference type="Proteomes" id="UP000013569"/>
    </source>
</evidence>
<comment type="caution">
    <text evidence="1">The sequence shown here is derived from an EMBL/GenBank/DDBJ whole genome shotgun (WGS) entry which is preliminary data.</text>
</comment>
<dbReference type="PATRIC" id="fig|1316928.3.peg.2893"/>
<dbReference type="EMBL" id="AQPW01000017">
    <property type="protein sequence ID" value="EON31989.1"/>
    <property type="molecule type" value="Genomic_DNA"/>
</dbReference>
<dbReference type="AlphaFoldDB" id="R7Y881"/>
<sequence>QNLIHGFRLRVQRARRYRSSHLRGRRAALSLLAPLGVGMEPRGADLRRSAVIPIPTDRSGLILREHAVRAGLSAADLDEAVTRDHLVCLGPGVFALAVGYLLWSRR</sequence>
<feature type="non-terminal residue" evidence="1">
    <location>
        <position position="1"/>
    </location>
</feature>
<organism evidence="1 2">
    <name type="scientific">Gordonia terrae C-6</name>
    <dbReference type="NCBI Taxonomy" id="1316928"/>
    <lineage>
        <taxon>Bacteria</taxon>
        <taxon>Bacillati</taxon>
        <taxon>Actinomycetota</taxon>
        <taxon>Actinomycetes</taxon>
        <taxon>Mycobacteriales</taxon>
        <taxon>Gordoniaceae</taxon>
        <taxon>Gordonia</taxon>
    </lineage>
</organism>
<evidence type="ECO:0000313" key="1">
    <source>
        <dbReference type="EMBL" id="EON31989.1"/>
    </source>
</evidence>
<reference evidence="1 2" key="1">
    <citation type="journal article" date="2013" name="Genome Announc.">
        <title>Draft Genome Sequence of a Benzothiophene-Desulfurizing Bacterium, Gordona terrae Strain C-6.</title>
        <authorList>
            <person name="Wang W."/>
            <person name="Ma T."/>
            <person name="Ren Y."/>
            <person name="Li G."/>
        </authorList>
    </citation>
    <scope>NUCLEOTIDE SEQUENCE [LARGE SCALE GENOMIC DNA]</scope>
    <source>
        <strain evidence="1 2">C-6</strain>
    </source>
</reference>
<proteinExistence type="predicted"/>
<name>R7Y881_9ACTN</name>
<dbReference type="Proteomes" id="UP000013569">
    <property type="component" value="Unassembled WGS sequence"/>
</dbReference>
<gene>
    <name evidence="1" type="ORF">GTC6_14339</name>
</gene>
<accession>R7Y881</accession>
<protein>
    <submittedName>
        <fullName evidence="1">Uncharacterized protein</fullName>
    </submittedName>
</protein>